<evidence type="ECO:0000256" key="2">
    <source>
        <dbReference type="ARBA" id="ARBA00022777"/>
    </source>
</evidence>
<dbReference type="HOGENOM" id="CLU_048699_1_2_0"/>
<dbReference type="RefSeq" id="WP_025226695.1">
    <property type="nucleotide sequence ID" value="NZ_CP007139.1"/>
</dbReference>
<dbReference type="OrthoDB" id="9775224at2"/>
<dbReference type="Gene3D" id="3.40.50.300">
    <property type="entry name" value="P-loop containing nucleotide triphosphate hydrolases"/>
    <property type="match status" value="1"/>
</dbReference>
<proteinExistence type="predicted"/>
<dbReference type="Pfam" id="PF03976">
    <property type="entry name" value="PPK2"/>
    <property type="match status" value="1"/>
</dbReference>
<dbReference type="STRING" id="661478.OP10G_1316"/>
<dbReference type="GO" id="GO:0006797">
    <property type="term" value="P:polyphosphate metabolic process"/>
    <property type="evidence" value="ECO:0007669"/>
    <property type="project" value="InterPro"/>
</dbReference>
<dbReference type="KEGG" id="fgi:OP10G_1316"/>
<dbReference type="EMBL" id="CP007139">
    <property type="protein sequence ID" value="AIE84684.1"/>
    <property type="molecule type" value="Genomic_DNA"/>
</dbReference>
<dbReference type="PANTHER" id="PTHR34383">
    <property type="entry name" value="POLYPHOSPHATE:AMP PHOSPHOTRANSFERASE-RELATED"/>
    <property type="match status" value="1"/>
</dbReference>
<keyword evidence="1 4" id="KW-0808">Transferase</keyword>
<sequence>MPYAYEVKPGGNVNLSQIDPEDTAGLDKEEGLRQLFKLGERMAELQELLFAARQHSLLIVLQGRDTSGKDGAIRRILDFVNVQSTRVATFKVPTENELAHDFLWRVHAETPGKGAITIFNRSHYEDVLAVRVHEFVPKPVWKKRYDHINAFERLLTDSQTIVLKFYLHIDKKEQEARLLEREKEPEKSWKLSVGDWEERKLWDKYTDAYEDAIQKCSTQEAIWRIVPANHKWFRDLAVAEAVIRALEPYEDGWREALAEQGKERTAELAEYRAKK</sequence>
<dbReference type="PANTHER" id="PTHR34383:SF3">
    <property type="entry name" value="POLYPHOSPHATE:AMP PHOSPHOTRANSFERASE"/>
    <property type="match status" value="1"/>
</dbReference>
<dbReference type="GO" id="GO:0008976">
    <property type="term" value="F:polyphosphate kinase activity"/>
    <property type="evidence" value="ECO:0007669"/>
    <property type="project" value="InterPro"/>
</dbReference>
<gene>
    <name evidence="4" type="ORF">OP10G_1316</name>
</gene>
<dbReference type="InterPro" id="IPR027417">
    <property type="entry name" value="P-loop_NTPase"/>
</dbReference>
<evidence type="ECO:0000256" key="1">
    <source>
        <dbReference type="ARBA" id="ARBA00022679"/>
    </source>
</evidence>
<evidence type="ECO:0000313" key="5">
    <source>
        <dbReference type="Proteomes" id="UP000027982"/>
    </source>
</evidence>
<protein>
    <submittedName>
        <fullName evidence="4">UDP-galactose-lipid carrier transferase</fullName>
    </submittedName>
</protein>
<dbReference type="PIRSF" id="PIRSF028756">
    <property type="entry name" value="PPK2_prd"/>
    <property type="match status" value="1"/>
</dbReference>
<evidence type="ECO:0000259" key="3">
    <source>
        <dbReference type="Pfam" id="PF03976"/>
    </source>
</evidence>
<dbReference type="Proteomes" id="UP000027982">
    <property type="component" value="Chromosome"/>
</dbReference>
<feature type="domain" description="Polyphosphate kinase-2-related" evidence="3">
    <location>
        <begin position="26"/>
        <end position="247"/>
    </location>
</feature>
<dbReference type="NCBIfam" id="TIGR03709">
    <property type="entry name" value="PPK2_rel_1"/>
    <property type="match status" value="1"/>
</dbReference>
<reference evidence="4 5" key="1">
    <citation type="journal article" date="2014" name="PLoS ONE">
        <title>The first complete genome sequence of the class fimbriimonadia in the phylum armatimonadetes.</title>
        <authorList>
            <person name="Hu Z.Y."/>
            <person name="Wang Y.Z."/>
            <person name="Im W.T."/>
            <person name="Wang S.Y."/>
            <person name="Zhao G.P."/>
            <person name="Zheng H.J."/>
            <person name="Quan Z.X."/>
        </authorList>
    </citation>
    <scope>NUCLEOTIDE SEQUENCE [LARGE SCALE GENOMIC DNA]</scope>
    <source>
        <strain evidence="4">Gsoil 348</strain>
    </source>
</reference>
<dbReference type="InterPro" id="IPR022300">
    <property type="entry name" value="PPK2-rel_1"/>
</dbReference>
<organism evidence="4 5">
    <name type="scientific">Fimbriimonas ginsengisoli Gsoil 348</name>
    <dbReference type="NCBI Taxonomy" id="661478"/>
    <lineage>
        <taxon>Bacteria</taxon>
        <taxon>Bacillati</taxon>
        <taxon>Armatimonadota</taxon>
        <taxon>Fimbriimonadia</taxon>
        <taxon>Fimbriimonadales</taxon>
        <taxon>Fimbriimonadaceae</taxon>
        <taxon>Fimbriimonas</taxon>
    </lineage>
</organism>
<keyword evidence="5" id="KW-1185">Reference proteome</keyword>
<dbReference type="eggNOG" id="COG2326">
    <property type="taxonomic scope" value="Bacteria"/>
</dbReference>
<evidence type="ECO:0000313" key="4">
    <source>
        <dbReference type="EMBL" id="AIE84684.1"/>
    </source>
</evidence>
<dbReference type="InterPro" id="IPR016898">
    <property type="entry name" value="Polyphosphate_phosphotransfera"/>
</dbReference>
<name>A0A068NST9_FIMGI</name>
<accession>A0A068NST9</accession>
<dbReference type="InterPro" id="IPR022488">
    <property type="entry name" value="PPK2-related"/>
</dbReference>
<dbReference type="AlphaFoldDB" id="A0A068NST9"/>
<keyword evidence="2" id="KW-0418">Kinase</keyword>
<dbReference type="SUPFAM" id="SSF52540">
    <property type="entry name" value="P-loop containing nucleoside triphosphate hydrolases"/>
    <property type="match status" value="1"/>
</dbReference>